<dbReference type="Gene3D" id="2.170.150.20">
    <property type="entry name" value="Peptide methionine sulfoxide reductase"/>
    <property type="match status" value="1"/>
</dbReference>
<comment type="catalytic activity">
    <reaction evidence="3">
        <text>L-methionyl-[protein] + [thioredoxin]-disulfide + H2O = L-methionyl-(R)-S-oxide-[protein] + [thioredoxin]-dithiol</text>
        <dbReference type="Rhea" id="RHEA:24164"/>
        <dbReference type="Rhea" id="RHEA-COMP:10698"/>
        <dbReference type="Rhea" id="RHEA-COMP:10700"/>
        <dbReference type="Rhea" id="RHEA-COMP:12313"/>
        <dbReference type="Rhea" id="RHEA-COMP:12314"/>
        <dbReference type="ChEBI" id="CHEBI:15377"/>
        <dbReference type="ChEBI" id="CHEBI:16044"/>
        <dbReference type="ChEBI" id="CHEBI:29950"/>
        <dbReference type="ChEBI" id="CHEBI:45764"/>
        <dbReference type="ChEBI" id="CHEBI:50058"/>
        <dbReference type="EC" id="1.8.4.12"/>
    </reaction>
</comment>
<sequence length="147" mass="16477">MADSADRTPAGGDGAPELPRTDHEWRERLDPVAFEVLRRSATERAWTGDYVETKTEGVYRCRGCGAELFRSDEKYDSRCGWPSFFDPADTDAVTLHQDRSMGMVRTEVRCATCEGHLGHVFYGEGHGTPTDTRYCINSVALSLEPRQ</sequence>
<evidence type="ECO:0000259" key="5">
    <source>
        <dbReference type="PROSITE" id="PS51790"/>
    </source>
</evidence>
<dbReference type="InterPro" id="IPR011057">
    <property type="entry name" value="Mss4-like_sf"/>
</dbReference>
<dbReference type="Pfam" id="PF01641">
    <property type="entry name" value="SelR"/>
    <property type="match status" value="1"/>
</dbReference>
<dbReference type="SUPFAM" id="SSF51316">
    <property type="entry name" value="Mss4-like"/>
    <property type="match status" value="1"/>
</dbReference>
<dbReference type="InterPro" id="IPR028427">
    <property type="entry name" value="Met_Sox_Rdtase_MsrB"/>
</dbReference>
<keyword evidence="2 6" id="KW-0560">Oxidoreductase</keyword>
<name>A0ABR9PEC8_9ACTN</name>
<feature type="region of interest" description="Disordered" evidence="4">
    <location>
        <begin position="1"/>
        <end position="24"/>
    </location>
</feature>
<evidence type="ECO:0000256" key="4">
    <source>
        <dbReference type="SAM" id="MobiDB-lite"/>
    </source>
</evidence>
<dbReference type="EMBL" id="JADBGI010000035">
    <property type="protein sequence ID" value="MBE3002164.1"/>
    <property type="molecule type" value="Genomic_DNA"/>
</dbReference>
<dbReference type="RefSeq" id="WP_193124752.1">
    <property type="nucleotide sequence ID" value="NZ_JADBGI010000035.1"/>
</dbReference>
<dbReference type="Proteomes" id="UP000806528">
    <property type="component" value="Unassembled WGS sequence"/>
</dbReference>
<dbReference type="NCBIfam" id="TIGR00357">
    <property type="entry name" value="peptide-methionine (R)-S-oxide reductase MsrB"/>
    <property type="match status" value="1"/>
</dbReference>
<dbReference type="EC" id="1.8.4.12" evidence="1"/>
<dbReference type="PANTHER" id="PTHR10173:SF52">
    <property type="entry name" value="METHIONINE-R-SULFOXIDE REDUCTASE B1"/>
    <property type="match status" value="1"/>
</dbReference>
<proteinExistence type="predicted"/>
<protein>
    <recommendedName>
        <fullName evidence="1">peptide-methionine (R)-S-oxide reductase</fullName>
        <ecNumber evidence="1">1.8.4.12</ecNumber>
    </recommendedName>
</protein>
<evidence type="ECO:0000256" key="1">
    <source>
        <dbReference type="ARBA" id="ARBA00012499"/>
    </source>
</evidence>
<evidence type="ECO:0000313" key="6">
    <source>
        <dbReference type="EMBL" id="MBE3002164.1"/>
    </source>
</evidence>
<organism evidence="6 7">
    <name type="scientific">Nocardiopsis coralli</name>
    <dbReference type="NCBI Taxonomy" id="2772213"/>
    <lineage>
        <taxon>Bacteria</taxon>
        <taxon>Bacillati</taxon>
        <taxon>Actinomycetota</taxon>
        <taxon>Actinomycetes</taxon>
        <taxon>Streptosporangiales</taxon>
        <taxon>Nocardiopsidaceae</taxon>
        <taxon>Nocardiopsis</taxon>
    </lineage>
</organism>
<feature type="domain" description="MsrB" evidence="5">
    <location>
        <begin position="22"/>
        <end position="146"/>
    </location>
</feature>
<comment type="caution">
    <text evidence="6">The sequence shown here is derived from an EMBL/GenBank/DDBJ whole genome shotgun (WGS) entry which is preliminary data.</text>
</comment>
<evidence type="ECO:0000256" key="3">
    <source>
        <dbReference type="ARBA" id="ARBA00048488"/>
    </source>
</evidence>
<dbReference type="GO" id="GO:0033743">
    <property type="term" value="F:peptide-methionine (R)-S-oxide reductase activity"/>
    <property type="evidence" value="ECO:0007669"/>
    <property type="project" value="UniProtKB-EC"/>
</dbReference>
<dbReference type="PANTHER" id="PTHR10173">
    <property type="entry name" value="METHIONINE SULFOXIDE REDUCTASE"/>
    <property type="match status" value="1"/>
</dbReference>
<evidence type="ECO:0000256" key="2">
    <source>
        <dbReference type="ARBA" id="ARBA00023002"/>
    </source>
</evidence>
<keyword evidence="7" id="KW-1185">Reference proteome</keyword>
<dbReference type="InterPro" id="IPR002579">
    <property type="entry name" value="Met_Sox_Rdtase_MsrB_dom"/>
</dbReference>
<reference evidence="6 7" key="1">
    <citation type="submission" date="2020-09" db="EMBL/GenBank/DDBJ databases">
        <title>Diversity and distribution of actinomycetes associated with coral in the coast of Hainan.</title>
        <authorList>
            <person name="Li F."/>
        </authorList>
    </citation>
    <scope>NUCLEOTIDE SEQUENCE [LARGE SCALE GENOMIC DNA]</scope>
    <source>
        <strain evidence="6 7">HNM0947</strain>
    </source>
</reference>
<evidence type="ECO:0000313" key="7">
    <source>
        <dbReference type="Proteomes" id="UP000806528"/>
    </source>
</evidence>
<accession>A0ABR9PEC8</accession>
<dbReference type="PROSITE" id="PS51790">
    <property type="entry name" value="MSRB"/>
    <property type="match status" value="1"/>
</dbReference>
<gene>
    <name evidence="6" type="primary">msrB</name>
    <name evidence="6" type="ORF">IDM40_26195</name>
</gene>